<name>A0A9P7G619_9AGAR</name>
<evidence type="ECO:0000259" key="1">
    <source>
        <dbReference type="PROSITE" id="PS50011"/>
    </source>
</evidence>
<dbReference type="InterPro" id="IPR040976">
    <property type="entry name" value="Pkinase_fungal"/>
</dbReference>
<feature type="domain" description="Protein kinase" evidence="1">
    <location>
        <begin position="1"/>
        <end position="217"/>
    </location>
</feature>
<dbReference type="Pfam" id="PF17667">
    <property type="entry name" value="Pkinase_fungal"/>
    <property type="match status" value="1"/>
</dbReference>
<comment type="caution">
    <text evidence="2">The sequence shown here is derived from an EMBL/GenBank/DDBJ whole genome shotgun (WGS) entry which is preliminary data.</text>
</comment>
<dbReference type="AlphaFoldDB" id="A0A9P7G619"/>
<sequence>MHTLASFLSKSLHTLIDILLPAYREVYNLCKILHRDISARNILIDAEGRGILNDWDLASKLKHGRHHERVGTWQFMSCLLVSKHHTIHTIQDDFESIFHVVLYHALRYLPHSGARENVLELVRQIFDDQMLDNEGNRIGGYGKRNLFENDASLGTFHSPPLQRLVSAMRGAFRQWIRFFDPPKADVTSVMHDLLAMAAENPPTSTSLTRPASTSGFVLDGFDSLDRMFYTVLTSTTMTWPQDEAPTDCFPRLRELENK</sequence>
<dbReference type="InterPro" id="IPR008266">
    <property type="entry name" value="Tyr_kinase_AS"/>
</dbReference>
<dbReference type="PANTHER" id="PTHR38248:SF2">
    <property type="entry name" value="FUNK1 11"/>
    <property type="match status" value="1"/>
</dbReference>
<gene>
    <name evidence="2" type="ORF">DXG03_005345</name>
</gene>
<reference evidence="2" key="2">
    <citation type="submission" date="2021-10" db="EMBL/GenBank/DDBJ databases">
        <title>Phylogenomics reveals ancestral predisposition of the termite-cultivated fungus Termitomyces towards a domesticated lifestyle.</title>
        <authorList>
            <person name="Auxier B."/>
            <person name="Grum-Grzhimaylo A."/>
            <person name="Cardenas M.E."/>
            <person name="Lodge J.D."/>
            <person name="Laessoe T."/>
            <person name="Pedersen O."/>
            <person name="Smith M.E."/>
            <person name="Kuyper T.W."/>
            <person name="Franco-Molano E.A."/>
            <person name="Baroni T.J."/>
            <person name="Aanen D.K."/>
        </authorList>
    </citation>
    <scope>NUCLEOTIDE SEQUENCE</scope>
    <source>
        <strain evidence="2">AP01</strain>
        <tissue evidence="2">Mycelium</tissue>
    </source>
</reference>
<dbReference type="OrthoDB" id="2747778at2759"/>
<evidence type="ECO:0000313" key="2">
    <source>
        <dbReference type="EMBL" id="KAG5641392.1"/>
    </source>
</evidence>
<keyword evidence="3" id="KW-1185">Reference proteome</keyword>
<dbReference type="Gene3D" id="1.10.510.10">
    <property type="entry name" value="Transferase(Phosphotransferase) domain 1"/>
    <property type="match status" value="1"/>
</dbReference>
<accession>A0A9P7G619</accession>
<proteinExistence type="predicted"/>
<dbReference type="InterPro" id="IPR000719">
    <property type="entry name" value="Prot_kinase_dom"/>
</dbReference>
<dbReference type="PROSITE" id="PS50011">
    <property type="entry name" value="PROTEIN_KINASE_DOM"/>
    <property type="match status" value="1"/>
</dbReference>
<dbReference type="PANTHER" id="PTHR38248">
    <property type="entry name" value="FUNK1 6"/>
    <property type="match status" value="1"/>
</dbReference>
<dbReference type="PROSITE" id="PS00109">
    <property type="entry name" value="PROTEIN_KINASE_TYR"/>
    <property type="match status" value="1"/>
</dbReference>
<evidence type="ECO:0000313" key="3">
    <source>
        <dbReference type="Proteomes" id="UP000775547"/>
    </source>
</evidence>
<dbReference type="SUPFAM" id="SSF56112">
    <property type="entry name" value="Protein kinase-like (PK-like)"/>
    <property type="match status" value="1"/>
</dbReference>
<reference evidence="2" key="1">
    <citation type="submission" date="2020-07" db="EMBL/GenBank/DDBJ databases">
        <authorList>
            <person name="Nieuwenhuis M."/>
            <person name="Van De Peppel L.J.J."/>
        </authorList>
    </citation>
    <scope>NUCLEOTIDE SEQUENCE</scope>
    <source>
        <strain evidence="2">AP01</strain>
        <tissue evidence="2">Mycelium</tissue>
    </source>
</reference>
<dbReference type="Proteomes" id="UP000775547">
    <property type="component" value="Unassembled WGS sequence"/>
</dbReference>
<organism evidence="2 3">
    <name type="scientific">Asterophora parasitica</name>
    <dbReference type="NCBI Taxonomy" id="117018"/>
    <lineage>
        <taxon>Eukaryota</taxon>
        <taxon>Fungi</taxon>
        <taxon>Dikarya</taxon>
        <taxon>Basidiomycota</taxon>
        <taxon>Agaricomycotina</taxon>
        <taxon>Agaricomycetes</taxon>
        <taxon>Agaricomycetidae</taxon>
        <taxon>Agaricales</taxon>
        <taxon>Tricholomatineae</taxon>
        <taxon>Lyophyllaceae</taxon>
        <taxon>Asterophora</taxon>
    </lineage>
</organism>
<dbReference type="GO" id="GO:0004672">
    <property type="term" value="F:protein kinase activity"/>
    <property type="evidence" value="ECO:0007669"/>
    <property type="project" value="InterPro"/>
</dbReference>
<dbReference type="EMBL" id="JABCKV010000320">
    <property type="protein sequence ID" value="KAG5641392.1"/>
    <property type="molecule type" value="Genomic_DNA"/>
</dbReference>
<dbReference type="GO" id="GO:0005524">
    <property type="term" value="F:ATP binding"/>
    <property type="evidence" value="ECO:0007669"/>
    <property type="project" value="InterPro"/>
</dbReference>
<protein>
    <recommendedName>
        <fullName evidence="1">Protein kinase domain-containing protein</fullName>
    </recommendedName>
</protein>
<dbReference type="InterPro" id="IPR011009">
    <property type="entry name" value="Kinase-like_dom_sf"/>
</dbReference>